<dbReference type="Proteomes" id="UP001195483">
    <property type="component" value="Unassembled WGS sequence"/>
</dbReference>
<reference evidence="1" key="2">
    <citation type="journal article" date="2021" name="Genome Biol. Evol.">
        <title>Developing a high-quality reference genome for a parasitic bivalve with doubly uniparental inheritance (Bivalvia: Unionida).</title>
        <authorList>
            <person name="Smith C.H."/>
        </authorList>
    </citation>
    <scope>NUCLEOTIDE SEQUENCE</scope>
    <source>
        <strain evidence="1">CHS0354</strain>
        <tissue evidence="1">Mantle</tissue>
    </source>
</reference>
<evidence type="ECO:0000313" key="2">
    <source>
        <dbReference type="Proteomes" id="UP001195483"/>
    </source>
</evidence>
<comment type="caution">
    <text evidence="1">The sequence shown here is derived from an EMBL/GenBank/DDBJ whole genome shotgun (WGS) entry which is preliminary data.</text>
</comment>
<dbReference type="SUPFAM" id="SSF50630">
    <property type="entry name" value="Acid proteases"/>
    <property type="match status" value="1"/>
</dbReference>
<dbReference type="Gene3D" id="2.40.70.10">
    <property type="entry name" value="Acid Proteases"/>
    <property type="match status" value="1"/>
</dbReference>
<accession>A0AAE0TFG7</accession>
<organism evidence="1 2">
    <name type="scientific">Potamilus streckersoni</name>
    <dbReference type="NCBI Taxonomy" id="2493646"/>
    <lineage>
        <taxon>Eukaryota</taxon>
        <taxon>Metazoa</taxon>
        <taxon>Spiralia</taxon>
        <taxon>Lophotrochozoa</taxon>
        <taxon>Mollusca</taxon>
        <taxon>Bivalvia</taxon>
        <taxon>Autobranchia</taxon>
        <taxon>Heteroconchia</taxon>
        <taxon>Palaeoheterodonta</taxon>
        <taxon>Unionida</taxon>
        <taxon>Unionoidea</taxon>
        <taxon>Unionidae</taxon>
        <taxon>Ambleminae</taxon>
        <taxon>Lampsilini</taxon>
        <taxon>Potamilus</taxon>
    </lineage>
</organism>
<proteinExistence type="predicted"/>
<protein>
    <submittedName>
        <fullName evidence="1">Uncharacterized protein</fullName>
    </submittedName>
</protein>
<keyword evidence="2" id="KW-1185">Reference proteome</keyword>
<dbReference type="AlphaFoldDB" id="A0AAE0TFG7"/>
<reference evidence="1" key="3">
    <citation type="submission" date="2023-05" db="EMBL/GenBank/DDBJ databases">
        <authorList>
            <person name="Smith C.H."/>
        </authorList>
    </citation>
    <scope>NUCLEOTIDE SEQUENCE</scope>
    <source>
        <strain evidence="1">CHS0354</strain>
        <tissue evidence="1">Mantle</tissue>
    </source>
</reference>
<dbReference type="EMBL" id="JAEAOA010000133">
    <property type="protein sequence ID" value="KAK3609425.1"/>
    <property type="molecule type" value="Genomic_DNA"/>
</dbReference>
<gene>
    <name evidence="1" type="ORF">CHS0354_001354</name>
</gene>
<reference evidence="1" key="1">
    <citation type="journal article" date="2021" name="Genome Biol. Evol.">
        <title>A High-Quality Reference Genome for a Parasitic Bivalve with Doubly Uniparental Inheritance (Bivalvia: Unionida).</title>
        <authorList>
            <person name="Smith C.H."/>
        </authorList>
    </citation>
    <scope>NUCLEOTIDE SEQUENCE</scope>
    <source>
        <strain evidence="1">CHS0354</strain>
    </source>
</reference>
<evidence type="ECO:0000313" key="1">
    <source>
        <dbReference type="EMBL" id="KAK3609425.1"/>
    </source>
</evidence>
<name>A0AAE0TFG7_9BIVA</name>
<dbReference type="InterPro" id="IPR021109">
    <property type="entry name" value="Peptidase_aspartic_dom_sf"/>
</dbReference>
<sequence>MGATYMKTVFVRGYLYGLPIHFLIDRGSTCSILPYDKSLMMDDDKKPQLKQTHLKFLDLNGNQLRAHECYNMPLALGSSVYRKTVSVCDISLYAIIGEDFLMKHGYSMLQKGRSKHIVPRCSKGDHNSTASISNVNTGFNARIGKFKDPELTQCNAVYSEESEVATDKLPEHLQDLWERSSIHLRNEERRRLASLLIKYQYIFSKSSDDLEKTDLYRLLRIQRDILQASAWTNGPD</sequence>